<sequence length="96" mass="10294">MTVILGKDTTTNSQSIGGGGSKDIGITKGGVAGISIVATLVCVLLTISVLTKCRKNREKRYQSFRGESEKLTPNEQTKYGAHFSNSQPETEIMVES</sequence>
<keyword evidence="2" id="KW-1133">Transmembrane helix</keyword>
<feature type="transmembrane region" description="Helical" evidence="2">
    <location>
        <begin position="30"/>
        <end position="50"/>
    </location>
</feature>
<dbReference type="Proteomes" id="UP001217089">
    <property type="component" value="Unassembled WGS sequence"/>
</dbReference>
<dbReference type="EMBL" id="JARBDR010000918">
    <property type="protein sequence ID" value="KAJ8301571.1"/>
    <property type="molecule type" value="Genomic_DNA"/>
</dbReference>
<protein>
    <submittedName>
        <fullName evidence="3">Uncharacterized protein</fullName>
    </submittedName>
</protein>
<gene>
    <name evidence="3" type="ORF">KUTeg_020558</name>
</gene>
<organism evidence="3 4">
    <name type="scientific">Tegillarca granosa</name>
    <name type="common">Malaysian cockle</name>
    <name type="synonym">Anadara granosa</name>
    <dbReference type="NCBI Taxonomy" id="220873"/>
    <lineage>
        <taxon>Eukaryota</taxon>
        <taxon>Metazoa</taxon>
        <taxon>Spiralia</taxon>
        <taxon>Lophotrochozoa</taxon>
        <taxon>Mollusca</taxon>
        <taxon>Bivalvia</taxon>
        <taxon>Autobranchia</taxon>
        <taxon>Pteriomorphia</taxon>
        <taxon>Arcoida</taxon>
        <taxon>Arcoidea</taxon>
        <taxon>Arcidae</taxon>
        <taxon>Tegillarca</taxon>
    </lineage>
</organism>
<proteinExistence type="predicted"/>
<evidence type="ECO:0000256" key="2">
    <source>
        <dbReference type="SAM" id="Phobius"/>
    </source>
</evidence>
<keyword evidence="4" id="KW-1185">Reference proteome</keyword>
<evidence type="ECO:0000256" key="1">
    <source>
        <dbReference type="SAM" id="MobiDB-lite"/>
    </source>
</evidence>
<keyword evidence="2" id="KW-0812">Transmembrane</keyword>
<comment type="caution">
    <text evidence="3">The sequence shown here is derived from an EMBL/GenBank/DDBJ whole genome shotgun (WGS) entry which is preliminary data.</text>
</comment>
<evidence type="ECO:0000313" key="4">
    <source>
        <dbReference type="Proteomes" id="UP001217089"/>
    </source>
</evidence>
<feature type="region of interest" description="Disordered" evidence="1">
    <location>
        <begin position="1"/>
        <end position="20"/>
    </location>
</feature>
<keyword evidence="2" id="KW-0472">Membrane</keyword>
<accession>A0ABQ9ECL6</accession>
<reference evidence="3 4" key="1">
    <citation type="submission" date="2022-12" db="EMBL/GenBank/DDBJ databases">
        <title>Chromosome-level genome of Tegillarca granosa.</title>
        <authorList>
            <person name="Kim J."/>
        </authorList>
    </citation>
    <scope>NUCLEOTIDE SEQUENCE [LARGE SCALE GENOMIC DNA]</scope>
    <source>
        <strain evidence="3">Teg-2019</strain>
        <tissue evidence="3">Adductor muscle</tissue>
    </source>
</reference>
<name>A0ABQ9ECL6_TEGGR</name>
<evidence type="ECO:0000313" key="3">
    <source>
        <dbReference type="EMBL" id="KAJ8301571.1"/>
    </source>
</evidence>